<evidence type="ECO:0000256" key="1">
    <source>
        <dbReference type="SAM" id="MobiDB-lite"/>
    </source>
</evidence>
<evidence type="ECO:0000313" key="2">
    <source>
        <dbReference type="EMBL" id="WAQ99521.1"/>
    </source>
</evidence>
<reference evidence="2" key="1">
    <citation type="submission" date="2022-11" db="EMBL/GenBank/DDBJ databases">
        <title>Centuries of genome instability and evolution in soft-shell clam transmissible cancer (bioRxiv).</title>
        <authorList>
            <person name="Hart S.F.M."/>
            <person name="Yonemitsu M.A."/>
            <person name="Giersch R.M."/>
            <person name="Beal B.F."/>
            <person name="Arriagada G."/>
            <person name="Davis B.W."/>
            <person name="Ostrander E.A."/>
            <person name="Goff S.P."/>
            <person name="Metzger M.J."/>
        </authorList>
    </citation>
    <scope>NUCLEOTIDE SEQUENCE</scope>
    <source>
        <strain evidence="2">MELC-2E11</strain>
        <tissue evidence="2">Siphon/mantle</tissue>
    </source>
</reference>
<name>A0ABY7DRL2_MYAAR</name>
<gene>
    <name evidence="2" type="ORF">MAR_023894</name>
</gene>
<feature type="region of interest" description="Disordered" evidence="1">
    <location>
        <begin position="87"/>
        <end position="154"/>
    </location>
</feature>
<feature type="compositionally biased region" description="Basic and acidic residues" evidence="1">
    <location>
        <begin position="141"/>
        <end position="154"/>
    </location>
</feature>
<organism evidence="2 3">
    <name type="scientific">Mya arenaria</name>
    <name type="common">Soft-shell clam</name>
    <dbReference type="NCBI Taxonomy" id="6604"/>
    <lineage>
        <taxon>Eukaryota</taxon>
        <taxon>Metazoa</taxon>
        <taxon>Spiralia</taxon>
        <taxon>Lophotrochozoa</taxon>
        <taxon>Mollusca</taxon>
        <taxon>Bivalvia</taxon>
        <taxon>Autobranchia</taxon>
        <taxon>Heteroconchia</taxon>
        <taxon>Euheterodonta</taxon>
        <taxon>Imparidentia</taxon>
        <taxon>Neoheterodontei</taxon>
        <taxon>Myida</taxon>
        <taxon>Myoidea</taxon>
        <taxon>Myidae</taxon>
        <taxon>Mya</taxon>
    </lineage>
</organism>
<proteinExistence type="predicted"/>
<feature type="compositionally biased region" description="Basic and acidic residues" evidence="1">
    <location>
        <begin position="95"/>
        <end position="107"/>
    </location>
</feature>
<accession>A0ABY7DRL2</accession>
<keyword evidence="3" id="KW-1185">Reference proteome</keyword>
<protein>
    <submittedName>
        <fullName evidence="2">Uncharacterized protein</fullName>
    </submittedName>
</protein>
<sequence>MADFSAVICKLRLVHLVSAAKRSTYSNAINDLEKALKQGNGKDAASRIRKIKDLLPSSNEQLKKQLLDLEKECPTIKKTGHVLAQSELTFQPSSENERRLSTAEKKQKQITTSSEMKRQPQSSPSSGNQRTRLLPPTPSKGEPKQTHGIQPKKEKIAIDLKSDLKMYSKKVLSPEENKDILKEDNQRDCLKRIIHKLEYQRDEANHHYDELVGQVQKLNSLIVTSTKHNVNPTPQSDLERLEASIMWLIETFHRASATKNIAIKAEQKKAGSKVTEIWVTKLDEKVKENDFKFFSQNDVRDESQRNCLNKVLKALSFQSTEIDTKASELAETKSKLDDFKKSVRLMRKEMFDQDDHVDVTGSVEKCKAEVLELHKHLLKQMQRMTDELQQLDATKATPAERKPSSKRNNDDIQMVCSQFKECFKNTDMLLKRLQKRCFREEIGSFDNEIDHWSDLIEVEHKEGLDSEFCVALRRLREKTFKRKKQCLLISENMRIADDELKQLQTEVIEWEQLGTVDNLQNPKNFPLAFAVNETRIEIVNIKKRQQGSFEAKMKVFKSLCKYILDEEVKQKGGEPISSEEPDAEACFSCIQRWKEDRQNTQRFFEEIYPLLQSSLTSLKSEPYLFHEPKKRKDVKLYSKFCADVQICVHQLVDYIKFNAERFATSYIDFSKAVRLLGEHYSALTSEQYQMPKKETSYEIIIQNITDRLVQLGITKRQITVLVDEKNSLALRRLFFSAQTLAICKHIC</sequence>
<dbReference type="EMBL" id="CP111014">
    <property type="protein sequence ID" value="WAQ99521.1"/>
    <property type="molecule type" value="Genomic_DNA"/>
</dbReference>
<dbReference type="Proteomes" id="UP001164746">
    <property type="component" value="Chromosome 3"/>
</dbReference>
<feature type="compositionally biased region" description="Polar residues" evidence="1">
    <location>
        <begin position="109"/>
        <end position="131"/>
    </location>
</feature>
<evidence type="ECO:0000313" key="3">
    <source>
        <dbReference type="Proteomes" id="UP001164746"/>
    </source>
</evidence>